<gene>
    <name evidence="2" type="ORF">rCG_53850</name>
</gene>
<dbReference type="EMBL" id="CH473979">
    <property type="protein sequence ID" value="EDM07282.1"/>
    <property type="molecule type" value="Genomic_DNA"/>
</dbReference>
<organism evidence="2 3">
    <name type="scientific">Rattus norvegicus</name>
    <name type="common">Rat</name>
    <dbReference type="NCBI Taxonomy" id="10116"/>
    <lineage>
        <taxon>Eukaryota</taxon>
        <taxon>Metazoa</taxon>
        <taxon>Chordata</taxon>
        <taxon>Craniata</taxon>
        <taxon>Vertebrata</taxon>
        <taxon>Euteleostomi</taxon>
        <taxon>Mammalia</taxon>
        <taxon>Eutheria</taxon>
        <taxon>Euarchontoglires</taxon>
        <taxon>Glires</taxon>
        <taxon>Rodentia</taxon>
        <taxon>Myomorpha</taxon>
        <taxon>Muroidea</taxon>
        <taxon>Muridae</taxon>
        <taxon>Murinae</taxon>
        <taxon>Rattus</taxon>
    </lineage>
</organism>
<keyword evidence="1" id="KW-0175">Coiled coil</keyword>
<sequence>MRLGLSSRSARSEEGSEIFLEGPVDGELSRLHRQRKVMELERRAYSREVHQRIRKQVEGRRLELVVGSCHLLVWTARSSRMDSEEIRQLEMLRAKLQMQINVAQTQVKRLGDKKRLADMDHLLKCRAQVQIEIEALQEQNRALEKQVGSPSWLPSHQTLQ</sequence>
<proteinExistence type="predicted"/>
<dbReference type="PANTHER" id="PTHR21694:SF35">
    <property type="entry name" value="OUTER DYNEIN ARM-DOCKING COMPLEX SUBUNIT 1"/>
    <property type="match status" value="1"/>
</dbReference>
<protein>
    <submittedName>
        <fullName evidence="2">RCG53850</fullName>
    </submittedName>
</protein>
<dbReference type="PANTHER" id="PTHR21694">
    <property type="entry name" value="COILED-COIL DOMAIN-CONTAINING PROTEIN 63"/>
    <property type="match status" value="1"/>
</dbReference>
<feature type="coiled-coil region" evidence="1">
    <location>
        <begin position="86"/>
        <end position="146"/>
    </location>
</feature>
<dbReference type="InterPro" id="IPR051876">
    <property type="entry name" value="ODA-DC/CCD"/>
</dbReference>
<dbReference type="AlphaFoldDB" id="A6JBA2"/>
<dbReference type="Proteomes" id="UP000234681">
    <property type="component" value="Chromosome 1"/>
</dbReference>
<reference evidence="2 3" key="1">
    <citation type="submission" date="2005-09" db="EMBL/GenBank/DDBJ databases">
        <authorList>
            <person name="Mural R.J."/>
            <person name="Li P.W."/>
            <person name="Adams M.D."/>
            <person name="Amanatides P.G."/>
            <person name="Baden-Tillson H."/>
            <person name="Barnstead M."/>
            <person name="Chin S.H."/>
            <person name="Dew I."/>
            <person name="Evans C.A."/>
            <person name="Ferriera S."/>
            <person name="Flanigan M."/>
            <person name="Fosler C."/>
            <person name="Glodek A."/>
            <person name="Gu Z."/>
            <person name="Holt R.A."/>
            <person name="Jennings D."/>
            <person name="Kraft C.L."/>
            <person name="Lu F."/>
            <person name="Nguyen T."/>
            <person name="Nusskern D.R."/>
            <person name="Pfannkoch C.M."/>
            <person name="Sitter C."/>
            <person name="Sutton G.G."/>
            <person name="Venter J.C."/>
            <person name="Wang Z."/>
            <person name="Woodage T."/>
            <person name="Zheng X.H."/>
            <person name="Zhong F."/>
        </authorList>
    </citation>
    <scope>NUCLEOTIDE SEQUENCE [LARGE SCALE GENOMIC DNA]</scope>
    <source>
        <strain>BN</strain>
        <strain evidence="3">Sprague-Dawley</strain>
    </source>
</reference>
<evidence type="ECO:0000313" key="3">
    <source>
        <dbReference type="Proteomes" id="UP000234681"/>
    </source>
</evidence>
<evidence type="ECO:0000256" key="1">
    <source>
        <dbReference type="SAM" id="Coils"/>
    </source>
</evidence>
<name>A6JBA2_RAT</name>
<evidence type="ECO:0000313" key="2">
    <source>
        <dbReference type="EMBL" id="EDM07282.1"/>
    </source>
</evidence>
<accession>A6JBA2</accession>